<protein>
    <submittedName>
        <fullName evidence="2">Uncharacterized protein</fullName>
    </submittedName>
</protein>
<organism evidence="2 3">
    <name type="scientific">Bergeyella zoohelcum</name>
    <dbReference type="NCBI Taxonomy" id="1015"/>
    <lineage>
        <taxon>Bacteria</taxon>
        <taxon>Pseudomonadati</taxon>
        <taxon>Bacteroidota</taxon>
        <taxon>Flavobacteriia</taxon>
        <taxon>Flavobacteriales</taxon>
        <taxon>Weeksellaceae</taxon>
        <taxon>Bergeyella</taxon>
    </lineage>
</organism>
<evidence type="ECO:0000313" key="3">
    <source>
        <dbReference type="Proteomes" id="UP000270205"/>
    </source>
</evidence>
<keyword evidence="1" id="KW-0732">Signal</keyword>
<evidence type="ECO:0000256" key="1">
    <source>
        <dbReference type="SAM" id="SignalP"/>
    </source>
</evidence>
<gene>
    <name evidence="2" type="ORF">NCTC12929_00658</name>
</gene>
<evidence type="ECO:0000313" key="2">
    <source>
        <dbReference type="EMBL" id="VDH03278.1"/>
    </source>
</evidence>
<dbReference type="RefSeq" id="WP_125150786.1">
    <property type="nucleotide sequence ID" value="NZ_UYIV01000001.1"/>
</dbReference>
<accession>A0A7Z8YMM5</accession>
<reference evidence="2 3" key="1">
    <citation type="submission" date="2018-11" db="EMBL/GenBank/DDBJ databases">
        <authorList>
            <consortium name="Pathogen Informatics"/>
        </authorList>
    </citation>
    <scope>NUCLEOTIDE SEQUENCE [LARGE SCALE GENOMIC DNA]</scope>
    <source>
        <strain evidence="2 3">NCTC12929</strain>
    </source>
</reference>
<dbReference type="EMBL" id="UYIV01000001">
    <property type="protein sequence ID" value="VDH03278.1"/>
    <property type="molecule type" value="Genomic_DNA"/>
</dbReference>
<dbReference type="AlphaFoldDB" id="A0A7Z8YMM5"/>
<name>A0A7Z8YMM5_9FLAO</name>
<comment type="caution">
    <text evidence="2">The sequence shown here is derived from an EMBL/GenBank/DDBJ whole genome shotgun (WGS) entry which is preliminary data.</text>
</comment>
<dbReference type="Proteomes" id="UP000270205">
    <property type="component" value="Unassembled WGS sequence"/>
</dbReference>
<sequence length="666" mass="72775">MNKTTIKISVLAFLGFMTYGYAQQQQQDPYKGKVGINTIEPSATMDVQPNSDNARVEAKTNEGIIAPKLSKTRIANIATPVEGTLVYATDDATSPISAYTGGDMKVAKITEKGYYFYNGTEWVKAGSEVTDQLWAQRDNGGVTETYLKPADGNGDEYVYSPKRNYINLGNASFDLVAPDGLVYNNIKKDTPNLLMINSSSLPTGETAVGPFGKRYSYFSRDIYTIDNTFTPDSGTELVKYRGKDIWMLAKDLTHDIDYLIGQNIGNDFMSSTKASNLTGTRVYSTLGDINGTYTPTVRRNAGVHSFPAIYSGKVSSLVGSFNTPTVYGGTVDYIYGIQNSIETSSLHKNVTTTHAVRNLKDVIGIKTDVTNQQNSTTERLLGSLTYTNYKEGSTVNQGFGAANSAYIQAGSTIGSYSGFSTYIHANGAANVTDLYAFKFESSLASEFVPTNMYGLYLADVKKASQKNFAIYANEGNIRFGDLKHTNNNNTASTGDRPVFVTADGVLKVGNASTALARAVWETDGNHVKLAVKADGTDRTDNIITINDAGQMFASSFKGTNGATIFPDYVFQKYYTGTSSIKADYNFKSLSQVEDFVKANGHLPGYKSAETIKAQGYVDLMETQLTNVEKIEELYLHSIEQDKALKAKDAEIADLKQRLERLEKLIQ</sequence>
<feature type="signal peptide" evidence="1">
    <location>
        <begin position="1"/>
        <end position="22"/>
    </location>
</feature>
<proteinExistence type="predicted"/>
<feature type="chain" id="PRO_5031218864" evidence="1">
    <location>
        <begin position="23"/>
        <end position="666"/>
    </location>
</feature>